<dbReference type="Pfam" id="PF01548">
    <property type="entry name" value="DEDD_Tnp_IS110"/>
    <property type="match status" value="1"/>
</dbReference>
<dbReference type="PANTHER" id="PTHR33055:SF16">
    <property type="entry name" value="TRANSPOSASE FOR INSERTION SEQUENCE ELEMENT IS1547"/>
    <property type="match status" value="1"/>
</dbReference>
<organism evidence="2 3">
    <name type="scientific">Actinomycetospora chibensis</name>
    <dbReference type="NCBI Taxonomy" id="663606"/>
    <lineage>
        <taxon>Bacteria</taxon>
        <taxon>Bacillati</taxon>
        <taxon>Actinomycetota</taxon>
        <taxon>Actinomycetes</taxon>
        <taxon>Pseudonocardiales</taxon>
        <taxon>Pseudonocardiaceae</taxon>
        <taxon>Actinomycetospora</taxon>
    </lineage>
</organism>
<evidence type="ECO:0000313" key="2">
    <source>
        <dbReference type="EMBL" id="MFC4833265.1"/>
    </source>
</evidence>
<name>A0ABV9RHQ6_9PSEU</name>
<dbReference type="InterPro" id="IPR002525">
    <property type="entry name" value="Transp_IS110-like_N"/>
</dbReference>
<evidence type="ECO:0000313" key="3">
    <source>
        <dbReference type="Proteomes" id="UP001595909"/>
    </source>
</evidence>
<protein>
    <submittedName>
        <fullName evidence="2">Transposase</fullName>
    </submittedName>
</protein>
<accession>A0ABV9RHQ6</accession>
<dbReference type="InterPro" id="IPR047650">
    <property type="entry name" value="Transpos_IS110"/>
</dbReference>
<dbReference type="RefSeq" id="WP_274192321.1">
    <property type="nucleotide sequence ID" value="NZ_BAABHN010000024.1"/>
</dbReference>
<proteinExistence type="predicted"/>
<dbReference type="EMBL" id="JBHSIM010000024">
    <property type="protein sequence ID" value="MFC4833265.1"/>
    <property type="molecule type" value="Genomic_DNA"/>
</dbReference>
<reference evidence="3" key="1">
    <citation type="journal article" date="2019" name="Int. J. Syst. Evol. Microbiol.">
        <title>The Global Catalogue of Microorganisms (GCM) 10K type strain sequencing project: providing services to taxonomists for standard genome sequencing and annotation.</title>
        <authorList>
            <consortium name="The Broad Institute Genomics Platform"/>
            <consortium name="The Broad Institute Genome Sequencing Center for Infectious Disease"/>
            <person name="Wu L."/>
            <person name="Ma J."/>
        </authorList>
    </citation>
    <scope>NUCLEOTIDE SEQUENCE [LARGE SCALE GENOMIC DNA]</scope>
    <source>
        <strain evidence="3">CCUG 50347</strain>
    </source>
</reference>
<sequence>MVLTVGVDVHKDTHTAVVVDELGRELAQRAVAATDTGHRALVGWAAQHAAGERTWAVEDCRHVSTRLERALLAPGSGWCGCRRS</sequence>
<gene>
    <name evidence="2" type="ORF">ACFPEL_12705</name>
</gene>
<keyword evidence="3" id="KW-1185">Reference proteome</keyword>
<dbReference type="PANTHER" id="PTHR33055">
    <property type="entry name" value="TRANSPOSASE FOR INSERTION SEQUENCE ELEMENT IS1111A"/>
    <property type="match status" value="1"/>
</dbReference>
<dbReference type="Proteomes" id="UP001595909">
    <property type="component" value="Unassembled WGS sequence"/>
</dbReference>
<evidence type="ECO:0000259" key="1">
    <source>
        <dbReference type="Pfam" id="PF01548"/>
    </source>
</evidence>
<feature type="domain" description="Transposase IS110-like N-terminal" evidence="1">
    <location>
        <begin position="5"/>
        <end position="72"/>
    </location>
</feature>
<comment type="caution">
    <text evidence="2">The sequence shown here is derived from an EMBL/GenBank/DDBJ whole genome shotgun (WGS) entry which is preliminary data.</text>
</comment>